<dbReference type="AlphaFoldDB" id="A0A242N4R9"/>
<evidence type="ECO:0000313" key="2">
    <source>
        <dbReference type="Proteomes" id="UP000195221"/>
    </source>
</evidence>
<comment type="caution">
    <text evidence="1">The sequence shown here is derived from an EMBL/GenBank/DDBJ whole genome shotgun (WGS) entry which is preliminary data.</text>
</comment>
<sequence>MHEYMFELIDEHFIAVRLRLFGTYGLPTYKIVVGIFKNPDLFDDQG</sequence>
<dbReference type="EMBL" id="NBTZ01000022">
    <property type="protein sequence ID" value="OTP78659.1"/>
    <property type="molecule type" value="Genomic_DNA"/>
</dbReference>
<name>A0A242N4R9_CABSO</name>
<proteinExistence type="predicted"/>
<organism evidence="1 2">
    <name type="scientific">Caballeronia sordidicola</name>
    <name type="common">Burkholderia sordidicola</name>
    <dbReference type="NCBI Taxonomy" id="196367"/>
    <lineage>
        <taxon>Bacteria</taxon>
        <taxon>Pseudomonadati</taxon>
        <taxon>Pseudomonadota</taxon>
        <taxon>Betaproteobacteria</taxon>
        <taxon>Burkholderiales</taxon>
        <taxon>Burkholderiaceae</taxon>
        <taxon>Caballeronia</taxon>
    </lineage>
</organism>
<dbReference type="Proteomes" id="UP000195221">
    <property type="component" value="Unassembled WGS sequence"/>
</dbReference>
<gene>
    <name evidence="1" type="ORF">PAMC26577_03470</name>
</gene>
<accession>A0A242N4R9</accession>
<protein>
    <submittedName>
        <fullName evidence="1">Uncharacterized protein</fullName>
    </submittedName>
</protein>
<reference evidence="1 2" key="1">
    <citation type="submission" date="2017-03" db="EMBL/GenBank/DDBJ databases">
        <title>Genome analysis of strain PAMC 26577.</title>
        <authorList>
            <person name="Oh H.-M."/>
            <person name="Yang J.-A."/>
        </authorList>
    </citation>
    <scope>NUCLEOTIDE SEQUENCE [LARGE SCALE GENOMIC DNA]</scope>
    <source>
        <strain evidence="1 2">PAMC 26577</strain>
    </source>
</reference>
<evidence type="ECO:0000313" key="1">
    <source>
        <dbReference type="EMBL" id="OTP78659.1"/>
    </source>
</evidence>